<keyword evidence="3" id="KW-0800">Toxin</keyword>
<keyword evidence="2" id="KW-0964">Secreted</keyword>
<dbReference type="GO" id="GO:0090729">
    <property type="term" value="F:toxin activity"/>
    <property type="evidence" value="ECO:0007669"/>
    <property type="project" value="UniProtKB-KW"/>
</dbReference>
<evidence type="ECO:0000256" key="2">
    <source>
        <dbReference type="ARBA" id="ARBA00022525"/>
    </source>
</evidence>
<dbReference type="SUPFAM" id="SSF57362">
    <property type="entry name" value="BPTI-like"/>
    <property type="match status" value="1"/>
</dbReference>
<feature type="signal peptide" evidence="9">
    <location>
        <begin position="1"/>
        <end position="19"/>
    </location>
</feature>
<keyword evidence="6" id="KW-1015">Disulfide bond</keyword>
<dbReference type="CDD" id="cd22634">
    <property type="entry name" value="Kunitz_SCI-I-like"/>
    <property type="match status" value="1"/>
</dbReference>
<dbReference type="InterPro" id="IPR036880">
    <property type="entry name" value="Kunitz_BPTI_sf"/>
</dbReference>
<evidence type="ECO:0000256" key="4">
    <source>
        <dbReference type="ARBA" id="ARBA00022690"/>
    </source>
</evidence>
<proteinExistence type="predicted"/>
<dbReference type="SMART" id="SM00131">
    <property type="entry name" value="KU"/>
    <property type="match status" value="1"/>
</dbReference>
<feature type="domain" description="BPTI/Kunitz inhibitor" evidence="10">
    <location>
        <begin position="25"/>
        <end position="79"/>
    </location>
</feature>
<comment type="subcellular location">
    <subcellularLocation>
        <location evidence="1">Secreted</location>
    </subcellularLocation>
</comment>
<feature type="chain" id="PRO_5002793647" description="BPTI/Kunitz inhibitor domain-containing protein" evidence="9">
    <location>
        <begin position="20"/>
        <end position="81"/>
    </location>
</feature>
<dbReference type="PhylomeDB" id="B3MP52"/>
<dbReference type="KEGG" id="dan:6497477"/>
<accession>B3MP52</accession>
<evidence type="ECO:0000256" key="3">
    <source>
        <dbReference type="ARBA" id="ARBA00022656"/>
    </source>
</evidence>
<dbReference type="GeneID" id="6497477"/>
<dbReference type="EMBL" id="CH902620">
    <property type="protein sequence ID" value="EDV31218.1"/>
    <property type="molecule type" value="Genomic_DNA"/>
</dbReference>
<evidence type="ECO:0000313" key="12">
    <source>
        <dbReference type="Proteomes" id="UP000007801"/>
    </source>
</evidence>
<dbReference type="eggNOG" id="KOG4295">
    <property type="taxonomic scope" value="Eukaryota"/>
</dbReference>
<dbReference type="Proteomes" id="UP000007801">
    <property type="component" value="Unassembled WGS sequence"/>
</dbReference>
<dbReference type="Pfam" id="PF00014">
    <property type="entry name" value="Kunitz_BPTI"/>
    <property type="match status" value="1"/>
</dbReference>
<dbReference type="HOGENOM" id="CLU_164133_0_2_1"/>
<evidence type="ECO:0000256" key="5">
    <source>
        <dbReference type="ARBA" id="ARBA00022900"/>
    </source>
</evidence>
<evidence type="ECO:0000256" key="8">
    <source>
        <dbReference type="ARBA" id="ARBA00034146"/>
    </source>
</evidence>
<evidence type="ECO:0000313" key="11">
    <source>
        <dbReference type="EMBL" id="EDV31218.1"/>
    </source>
</evidence>
<evidence type="ECO:0000256" key="9">
    <source>
        <dbReference type="SAM" id="SignalP"/>
    </source>
</evidence>
<evidence type="ECO:0000256" key="6">
    <source>
        <dbReference type="ARBA" id="ARBA00023157"/>
    </source>
</evidence>
<dbReference type="AlphaFoldDB" id="B3MP52"/>
<dbReference type="OMA" id="SWSYNGR"/>
<dbReference type="InterPro" id="IPR020901">
    <property type="entry name" value="Prtase_inh_Kunz-CS"/>
</dbReference>
<evidence type="ECO:0000259" key="10">
    <source>
        <dbReference type="PROSITE" id="PS50279"/>
    </source>
</evidence>
<name>B3MP52_DROAN</name>
<keyword evidence="4" id="KW-0646">Protease inhibitor</keyword>
<keyword evidence="9" id="KW-0732">Signal</keyword>
<dbReference type="GO" id="GO:0005615">
    <property type="term" value="C:extracellular space"/>
    <property type="evidence" value="ECO:0007669"/>
    <property type="project" value="TreeGrafter"/>
</dbReference>
<dbReference type="PROSITE" id="PS50279">
    <property type="entry name" value="BPTI_KUNITZ_2"/>
    <property type="match status" value="1"/>
</dbReference>
<dbReference type="OrthoDB" id="4473401at2759"/>
<gene>
    <name evidence="11" type="primary">Dana\GF14655</name>
    <name evidence="11" type="synonym">dana_GLEANR_15418</name>
    <name evidence="11" type="ORF">GF14655</name>
</gene>
<dbReference type="InParanoid" id="B3MP52"/>
<dbReference type="Gene3D" id="4.10.410.10">
    <property type="entry name" value="Pancreatic trypsin inhibitor Kunitz domain"/>
    <property type="match status" value="1"/>
</dbReference>
<organism evidence="11 12">
    <name type="scientific">Drosophila ananassae</name>
    <name type="common">Fruit fly</name>
    <dbReference type="NCBI Taxonomy" id="7217"/>
    <lineage>
        <taxon>Eukaryota</taxon>
        <taxon>Metazoa</taxon>
        <taxon>Ecdysozoa</taxon>
        <taxon>Arthropoda</taxon>
        <taxon>Hexapoda</taxon>
        <taxon>Insecta</taxon>
        <taxon>Pterygota</taxon>
        <taxon>Neoptera</taxon>
        <taxon>Endopterygota</taxon>
        <taxon>Diptera</taxon>
        <taxon>Brachycera</taxon>
        <taxon>Muscomorpha</taxon>
        <taxon>Ephydroidea</taxon>
        <taxon>Drosophilidae</taxon>
        <taxon>Drosophila</taxon>
        <taxon>Sophophora</taxon>
    </lineage>
</organism>
<keyword evidence="8" id="KW-1203">Blood coagulation cascade inhibiting toxin</keyword>
<dbReference type="InterPro" id="IPR002223">
    <property type="entry name" value="Kunitz_BPTI"/>
</dbReference>
<keyword evidence="12" id="KW-1185">Reference proteome</keyword>
<reference evidence="11 12" key="1">
    <citation type="journal article" date="2007" name="Nature">
        <title>Evolution of genes and genomes on the Drosophila phylogeny.</title>
        <authorList>
            <consortium name="Drosophila 12 Genomes Consortium"/>
            <person name="Clark A.G."/>
            <person name="Eisen M.B."/>
            <person name="Smith D.R."/>
            <person name="Bergman C.M."/>
            <person name="Oliver B."/>
            <person name="Markow T.A."/>
            <person name="Kaufman T.C."/>
            <person name="Kellis M."/>
            <person name="Gelbart W."/>
            <person name="Iyer V.N."/>
            <person name="Pollard D.A."/>
            <person name="Sackton T.B."/>
            <person name="Larracuente A.M."/>
            <person name="Singh N.D."/>
            <person name="Abad J.P."/>
            <person name="Abt D.N."/>
            <person name="Adryan B."/>
            <person name="Aguade M."/>
            <person name="Akashi H."/>
            <person name="Anderson W.W."/>
            <person name="Aquadro C.F."/>
            <person name="Ardell D.H."/>
            <person name="Arguello R."/>
            <person name="Artieri C.G."/>
            <person name="Barbash D.A."/>
            <person name="Barker D."/>
            <person name="Barsanti P."/>
            <person name="Batterham P."/>
            <person name="Batzoglou S."/>
            <person name="Begun D."/>
            <person name="Bhutkar A."/>
            <person name="Blanco E."/>
            <person name="Bosak S.A."/>
            <person name="Bradley R.K."/>
            <person name="Brand A.D."/>
            <person name="Brent M.R."/>
            <person name="Brooks A.N."/>
            <person name="Brown R.H."/>
            <person name="Butlin R.K."/>
            <person name="Caggese C."/>
            <person name="Calvi B.R."/>
            <person name="Bernardo de Carvalho A."/>
            <person name="Caspi A."/>
            <person name="Castrezana S."/>
            <person name="Celniker S.E."/>
            <person name="Chang J.L."/>
            <person name="Chapple C."/>
            <person name="Chatterji S."/>
            <person name="Chinwalla A."/>
            <person name="Civetta A."/>
            <person name="Clifton S.W."/>
            <person name="Comeron J.M."/>
            <person name="Costello J.C."/>
            <person name="Coyne J.A."/>
            <person name="Daub J."/>
            <person name="David R.G."/>
            <person name="Delcher A.L."/>
            <person name="Delehaunty K."/>
            <person name="Do C.B."/>
            <person name="Ebling H."/>
            <person name="Edwards K."/>
            <person name="Eickbush T."/>
            <person name="Evans J.D."/>
            <person name="Filipski A."/>
            <person name="Findeiss S."/>
            <person name="Freyhult E."/>
            <person name="Fulton L."/>
            <person name="Fulton R."/>
            <person name="Garcia A.C."/>
            <person name="Gardiner A."/>
            <person name="Garfield D.A."/>
            <person name="Garvin B.E."/>
            <person name="Gibson G."/>
            <person name="Gilbert D."/>
            <person name="Gnerre S."/>
            <person name="Godfrey J."/>
            <person name="Good R."/>
            <person name="Gotea V."/>
            <person name="Gravely B."/>
            <person name="Greenberg A.J."/>
            <person name="Griffiths-Jones S."/>
            <person name="Gross S."/>
            <person name="Guigo R."/>
            <person name="Gustafson E.A."/>
            <person name="Haerty W."/>
            <person name="Hahn M.W."/>
            <person name="Halligan D.L."/>
            <person name="Halpern A.L."/>
            <person name="Halter G.M."/>
            <person name="Han M.V."/>
            <person name="Heger A."/>
            <person name="Hillier L."/>
            <person name="Hinrichs A.S."/>
            <person name="Holmes I."/>
            <person name="Hoskins R.A."/>
            <person name="Hubisz M.J."/>
            <person name="Hultmark D."/>
            <person name="Huntley M.A."/>
            <person name="Jaffe D.B."/>
            <person name="Jagadeeshan S."/>
            <person name="Jeck W.R."/>
            <person name="Johnson J."/>
            <person name="Jones C.D."/>
            <person name="Jordan W.C."/>
            <person name="Karpen G.H."/>
            <person name="Kataoka E."/>
            <person name="Keightley P.D."/>
            <person name="Kheradpour P."/>
            <person name="Kirkness E.F."/>
            <person name="Koerich L.B."/>
            <person name="Kristiansen K."/>
            <person name="Kudrna D."/>
            <person name="Kulathinal R.J."/>
            <person name="Kumar S."/>
            <person name="Kwok R."/>
            <person name="Lander E."/>
            <person name="Langley C.H."/>
            <person name="Lapoint R."/>
            <person name="Lazzaro B.P."/>
            <person name="Lee S.J."/>
            <person name="Levesque L."/>
            <person name="Li R."/>
            <person name="Lin C.F."/>
            <person name="Lin M.F."/>
            <person name="Lindblad-Toh K."/>
            <person name="Llopart A."/>
            <person name="Long M."/>
            <person name="Low L."/>
            <person name="Lozovsky E."/>
            <person name="Lu J."/>
            <person name="Luo M."/>
            <person name="Machado C.A."/>
            <person name="Makalowski W."/>
            <person name="Marzo M."/>
            <person name="Matsuda M."/>
            <person name="Matzkin L."/>
            <person name="McAllister B."/>
            <person name="McBride C.S."/>
            <person name="McKernan B."/>
            <person name="McKernan K."/>
            <person name="Mendez-Lago M."/>
            <person name="Minx P."/>
            <person name="Mollenhauer M.U."/>
            <person name="Montooth K."/>
            <person name="Mount S.M."/>
            <person name="Mu X."/>
            <person name="Myers E."/>
            <person name="Negre B."/>
            <person name="Newfeld S."/>
            <person name="Nielsen R."/>
            <person name="Noor M.A."/>
            <person name="O'Grady P."/>
            <person name="Pachter L."/>
            <person name="Papaceit M."/>
            <person name="Parisi M.J."/>
            <person name="Parisi M."/>
            <person name="Parts L."/>
            <person name="Pedersen J.S."/>
            <person name="Pesole G."/>
            <person name="Phillippy A.M."/>
            <person name="Ponting C.P."/>
            <person name="Pop M."/>
            <person name="Porcelli D."/>
            <person name="Powell J.R."/>
            <person name="Prohaska S."/>
            <person name="Pruitt K."/>
            <person name="Puig M."/>
            <person name="Quesneville H."/>
            <person name="Ram K.R."/>
            <person name="Rand D."/>
            <person name="Rasmussen M.D."/>
            <person name="Reed L.K."/>
            <person name="Reenan R."/>
            <person name="Reily A."/>
            <person name="Remington K.A."/>
            <person name="Rieger T.T."/>
            <person name="Ritchie M.G."/>
            <person name="Robin C."/>
            <person name="Rogers Y.H."/>
            <person name="Rohde C."/>
            <person name="Rozas J."/>
            <person name="Rubenfield M.J."/>
            <person name="Ruiz A."/>
            <person name="Russo S."/>
            <person name="Salzberg S.L."/>
            <person name="Sanchez-Gracia A."/>
            <person name="Saranga D.J."/>
            <person name="Sato H."/>
            <person name="Schaeffer S.W."/>
            <person name="Schatz M.C."/>
            <person name="Schlenke T."/>
            <person name="Schwartz R."/>
            <person name="Segarra C."/>
            <person name="Singh R.S."/>
            <person name="Sirot L."/>
            <person name="Sirota M."/>
            <person name="Sisneros N.B."/>
            <person name="Smith C.D."/>
            <person name="Smith T.F."/>
            <person name="Spieth J."/>
            <person name="Stage D.E."/>
            <person name="Stark A."/>
            <person name="Stephan W."/>
            <person name="Strausberg R.L."/>
            <person name="Strempel S."/>
            <person name="Sturgill D."/>
            <person name="Sutton G."/>
            <person name="Sutton G.G."/>
            <person name="Tao W."/>
            <person name="Teichmann S."/>
            <person name="Tobari Y.N."/>
            <person name="Tomimura Y."/>
            <person name="Tsolas J.M."/>
            <person name="Valente V.L."/>
            <person name="Venter E."/>
            <person name="Venter J.C."/>
            <person name="Vicario S."/>
            <person name="Vieira F.G."/>
            <person name="Vilella A.J."/>
            <person name="Villasante A."/>
            <person name="Walenz B."/>
            <person name="Wang J."/>
            <person name="Wasserman M."/>
            <person name="Watts T."/>
            <person name="Wilson D."/>
            <person name="Wilson R.K."/>
            <person name="Wing R.A."/>
            <person name="Wolfner M.F."/>
            <person name="Wong A."/>
            <person name="Wong G.K."/>
            <person name="Wu C.I."/>
            <person name="Wu G."/>
            <person name="Yamamoto D."/>
            <person name="Yang H.P."/>
            <person name="Yang S.P."/>
            <person name="Yorke J.A."/>
            <person name="Yoshida K."/>
            <person name="Zdobnov E."/>
            <person name="Zhang P."/>
            <person name="Zhang Y."/>
            <person name="Zimin A.V."/>
            <person name="Baldwin J."/>
            <person name="Abdouelleil A."/>
            <person name="Abdulkadir J."/>
            <person name="Abebe A."/>
            <person name="Abera B."/>
            <person name="Abreu J."/>
            <person name="Acer S.C."/>
            <person name="Aftuck L."/>
            <person name="Alexander A."/>
            <person name="An P."/>
            <person name="Anderson E."/>
            <person name="Anderson S."/>
            <person name="Arachi H."/>
            <person name="Azer M."/>
            <person name="Bachantsang P."/>
            <person name="Barry A."/>
            <person name="Bayul T."/>
            <person name="Berlin A."/>
            <person name="Bessette D."/>
            <person name="Bloom T."/>
            <person name="Blye J."/>
            <person name="Boguslavskiy L."/>
            <person name="Bonnet C."/>
            <person name="Boukhgalter B."/>
            <person name="Bourzgui I."/>
            <person name="Brown A."/>
            <person name="Cahill P."/>
            <person name="Channer S."/>
            <person name="Cheshatsang Y."/>
            <person name="Chuda L."/>
            <person name="Citroen M."/>
            <person name="Collymore A."/>
            <person name="Cooke P."/>
            <person name="Costello M."/>
            <person name="D'Aco K."/>
            <person name="Daza R."/>
            <person name="De Haan G."/>
            <person name="DeGray S."/>
            <person name="DeMaso C."/>
            <person name="Dhargay N."/>
            <person name="Dooley K."/>
            <person name="Dooley E."/>
            <person name="Doricent M."/>
            <person name="Dorje P."/>
            <person name="Dorjee K."/>
            <person name="Dupes A."/>
            <person name="Elong R."/>
            <person name="Falk J."/>
            <person name="Farina A."/>
            <person name="Faro S."/>
            <person name="Ferguson D."/>
            <person name="Fisher S."/>
            <person name="Foley C.D."/>
            <person name="Franke A."/>
            <person name="Friedrich D."/>
            <person name="Gadbois L."/>
            <person name="Gearin G."/>
            <person name="Gearin C.R."/>
            <person name="Giannoukos G."/>
            <person name="Goode T."/>
            <person name="Graham J."/>
            <person name="Grandbois E."/>
            <person name="Grewal S."/>
            <person name="Gyaltsen K."/>
            <person name="Hafez N."/>
            <person name="Hagos B."/>
            <person name="Hall J."/>
            <person name="Henson C."/>
            <person name="Hollinger A."/>
            <person name="Honan T."/>
            <person name="Huard M.D."/>
            <person name="Hughes L."/>
            <person name="Hurhula B."/>
            <person name="Husby M.E."/>
            <person name="Kamat A."/>
            <person name="Kanga B."/>
            <person name="Kashin S."/>
            <person name="Khazanovich D."/>
            <person name="Kisner P."/>
            <person name="Lance K."/>
            <person name="Lara M."/>
            <person name="Lee W."/>
            <person name="Lennon N."/>
            <person name="Letendre F."/>
            <person name="LeVine R."/>
            <person name="Lipovsky A."/>
            <person name="Liu X."/>
            <person name="Liu J."/>
            <person name="Liu S."/>
            <person name="Lokyitsang T."/>
            <person name="Lokyitsang Y."/>
            <person name="Lubonja R."/>
            <person name="Lui A."/>
            <person name="MacDonald P."/>
            <person name="Magnisalis V."/>
            <person name="Maru K."/>
            <person name="Matthews C."/>
            <person name="McCusker W."/>
            <person name="McDonough S."/>
            <person name="Mehta T."/>
            <person name="Meldrim J."/>
            <person name="Meneus L."/>
            <person name="Mihai O."/>
            <person name="Mihalev A."/>
            <person name="Mihova T."/>
            <person name="Mittelman R."/>
            <person name="Mlenga V."/>
            <person name="Montmayeur A."/>
            <person name="Mulrain L."/>
            <person name="Navidi A."/>
            <person name="Naylor J."/>
            <person name="Negash T."/>
            <person name="Nguyen T."/>
            <person name="Nguyen N."/>
            <person name="Nicol R."/>
            <person name="Norbu C."/>
            <person name="Norbu N."/>
            <person name="Novod N."/>
            <person name="O'Neill B."/>
            <person name="Osman S."/>
            <person name="Markiewicz E."/>
            <person name="Oyono O.L."/>
            <person name="Patti C."/>
            <person name="Phunkhang P."/>
            <person name="Pierre F."/>
            <person name="Priest M."/>
            <person name="Raghuraman S."/>
            <person name="Rege F."/>
            <person name="Reyes R."/>
            <person name="Rise C."/>
            <person name="Rogov P."/>
            <person name="Ross K."/>
            <person name="Ryan E."/>
            <person name="Settipalli S."/>
            <person name="Shea T."/>
            <person name="Sherpa N."/>
            <person name="Shi L."/>
            <person name="Shih D."/>
            <person name="Sparrow T."/>
            <person name="Spaulding J."/>
            <person name="Stalker J."/>
            <person name="Stange-Thomann N."/>
            <person name="Stavropoulos S."/>
            <person name="Stone C."/>
            <person name="Strader C."/>
            <person name="Tesfaye S."/>
            <person name="Thomson T."/>
            <person name="Thoulutsang Y."/>
            <person name="Thoulutsang D."/>
            <person name="Topham K."/>
            <person name="Topping I."/>
            <person name="Tsamla T."/>
            <person name="Vassiliev H."/>
            <person name="Vo A."/>
            <person name="Wangchuk T."/>
            <person name="Wangdi T."/>
            <person name="Weiand M."/>
            <person name="Wilkinson J."/>
            <person name="Wilson A."/>
            <person name="Yadav S."/>
            <person name="Young G."/>
            <person name="Yu Q."/>
            <person name="Zembek L."/>
            <person name="Zhong D."/>
            <person name="Zimmer A."/>
            <person name="Zwirko Z."/>
            <person name="Jaffe D.B."/>
            <person name="Alvarez P."/>
            <person name="Brockman W."/>
            <person name="Butler J."/>
            <person name="Chin C."/>
            <person name="Gnerre S."/>
            <person name="Grabherr M."/>
            <person name="Kleber M."/>
            <person name="Mauceli E."/>
            <person name="MacCallum I."/>
        </authorList>
    </citation>
    <scope>NUCLEOTIDE SEQUENCE [LARGE SCALE GENOMIC DNA]</scope>
    <source>
        <strain evidence="12">Tucson 14024-0371.13</strain>
    </source>
</reference>
<dbReference type="PANTHER" id="PTHR10083">
    <property type="entry name" value="KUNITZ-TYPE PROTEASE INHIBITOR-RELATED"/>
    <property type="match status" value="1"/>
</dbReference>
<dbReference type="FunFam" id="4.10.410.10:FF:000020">
    <property type="entry name" value="Collagen, type VI, alpha 3"/>
    <property type="match status" value="1"/>
</dbReference>
<protein>
    <recommendedName>
        <fullName evidence="10">BPTI/Kunitz inhibitor domain-containing protein</fullName>
    </recommendedName>
</protein>
<dbReference type="PRINTS" id="PR00759">
    <property type="entry name" value="BASICPTASE"/>
</dbReference>
<dbReference type="PANTHER" id="PTHR10083:SF376">
    <property type="entry name" value="SERINE PEPTIDASE INHIBITOR, KUNITZ TYPE, 3"/>
    <property type="match status" value="1"/>
</dbReference>
<sequence>MKLLIFLVVLAAFATISVAAKNAICGLPHSKNGERMACTAYIPSYSYNSNRNECVKFIYGGCMGNDNRFLTREDCEAQCLD</sequence>
<keyword evidence="7" id="KW-1199">Hemostasis impairing toxin</keyword>
<evidence type="ECO:0000256" key="7">
    <source>
        <dbReference type="ARBA" id="ARBA00023240"/>
    </source>
</evidence>
<dbReference type="InterPro" id="IPR050098">
    <property type="entry name" value="TFPI/VKTCI-like"/>
</dbReference>
<dbReference type="GO" id="GO:0004867">
    <property type="term" value="F:serine-type endopeptidase inhibitor activity"/>
    <property type="evidence" value="ECO:0007669"/>
    <property type="project" value="UniProtKB-KW"/>
</dbReference>
<keyword evidence="5" id="KW-0722">Serine protease inhibitor</keyword>
<evidence type="ECO:0000256" key="1">
    <source>
        <dbReference type="ARBA" id="ARBA00004613"/>
    </source>
</evidence>
<dbReference type="PROSITE" id="PS00280">
    <property type="entry name" value="BPTI_KUNITZ_1"/>
    <property type="match status" value="1"/>
</dbReference>